<protein>
    <submittedName>
        <fullName evidence="2">Uncharacterized protein</fullName>
    </submittedName>
</protein>
<name>A0A9W8ACT6_9FUNG</name>
<comment type="caution">
    <text evidence="2">The sequence shown here is derived from an EMBL/GenBank/DDBJ whole genome shotgun (WGS) entry which is preliminary data.</text>
</comment>
<accession>A0A9W8ACT6</accession>
<gene>
    <name evidence="2" type="ORF">IWQ60_003472</name>
</gene>
<organism evidence="2 3">
    <name type="scientific">Tieghemiomyces parasiticus</name>
    <dbReference type="NCBI Taxonomy" id="78921"/>
    <lineage>
        <taxon>Eukaryota</taxon>
        <taxon>Fungi</taxon>
        <taxon>Fungi incertae sedis</taxon>
        <taxon>Zoopagomycota</taxon>
        <taxon>Kickxellomycotina</taxon>
        <taxon>Dimargaritomycetes</taxon>
        <taxon>Dimargaritales</taxon>
        <taxon>Dimargaritaceae</taxon>
        <taxon>Tieghemiomyces</taxon>
    </lineage>
</organism>
<evidence type="ECO:0000313" key="2">
    <source>
        <dbReference type="EMBL" id="KAJ1926807.1"/>
    </source>
</evidence>
<proteinExistence type="predicted"/>
<keyword evidence="3" id="KW-1185">Reference proteome</keyword>
<dbReference type="EMBL" id="JANBPT010000149">
    <property type="protein sequence ID" value="KAJ1926807.1"/>
    <property type="molecule type" value="Genomic_DNA"/>
</dbReference>
<dbReference type="Proteomes" id="UP001150569">
    <property type="component" value="Unassembled WGS sequence"/>
</dbReference>
<reference evidence="2" key="1">
    <citation type="submission" date="2022-07" db="EMBL/GenBank/DDBJ databases">
        <title>Phylogenomic reconstructions and comparative analyses of Kickxellomycotina fungi.</title>
        <authorList>
            <person name="Reynolds N.K."/>
            <person name="Stajich J.E."/>
            <person name="Barry K."/>
            <person name="Grigoriev I.V."/>
            <person name="Crous P."/>
            <person name="Smith M.E."/>
        </authorList>
    </citation>
    <scope>NUCLEOTIDE SEQUENCE</scope>
    <source>
        <strain evidence="2">RSA 861</strain>
    </source>
</reference>
<evidence type="ECO:0000313" key="3">
    <source>
        <dbReference type="Proteomes" id="UP001150569"/>
    </source>
</evidence>
<sequence>MLLPRLLTSGIVLCLAATVLAQPAFPRRIKTLIRNLSMPSLGLFDKKIYDECLEKPLHPFLIDEFKRQLVPKSPMLLPSDMPVKEIKPSRKEMSPTDPLSYLVVGGRVQLAVKLLDQLVQTPAIQQNSQAWEAVWLEMHYENLLTTAVYIKDQQAVAYLVSSHAFAPTFLLGRYLMTVRRGHVELAQILSAELESKPLEPTFTRIYELNAQAFQQSKSALGLVLGASAADLQRLRLPTRYRYFGLENEQGVPLQVSSNSPQASFRRHYSV</sequence>
<keyword evidence="1" id="KW-0732">Signal</keyword>
<feature type="signal peptide" evidence="1">
    <location>
        <begin position="1"/>
        <end position="21"/>
    </location>
</feature>
<dbReference type="AlphaFoldDB" id="A0A9W8ACT6"/>
<feature type="chain" id="PRO_5040893047" evidence="1">
    <location>
        <begin position="22"/>
        <end position="270"/>
    </location>
</feature>
<evidence type="ECO:0000256" key="1">
    <source>
        <dbReference type="SAM" id="SignalP"/>
    </source>
</evidence>